<evidence type="ECO:0000259" key="1">
    <source>
        <dbReference type="Pfam" id="PF04865"/>
    </source>
</evidence>
<dbReference type="EMBL" id="BK015043">
    <property type="protein sequence ID" value="DAD88587.1"/>
    <property type="molecule type" value="Genomic_DNA"/>
</dbReference>
<dbReference type="Pfam" id="PF26078">
    <property type="entry name" value="Baseplate_J_M"/>
    <property type="match status" value="1"/>
</dbReference>
<evidence type="ECO:0000259" key="2">
    <source>
        <dbReference type="Pfam" id="PF26078"/>
    </source>
</evidence>
<reference evidence="3" key="1">
    <citation type="journal article" date="2021" name="Proc. Natl. Acad. Sci. U.S.A.">
        <title>A Catalog of Tens of Thousands of Viruses from Human Metagenomes Reveals Hidden Associations with Chronic Diseases.</title>
        <authorList>
            <person name="Tisza M.J."/>
            <person name="Buck C.B."/>
        </authorList>
    </citation>
    <scope>NUCLEOTIDE SEQUENCE</scope>
    <source>
        <strain evidence="3">CtP4M4</strain>
    </source>
</reference>
<dbReference type="PANTHER" id="PTHR37829">
    <property type="entry name" value="PHAGE-LIKE ELEMENT PBSX PROTEIN XKDT"/>
    <property type="match status" value="1"/>
</dbReference>
<proteinExistence type="predicted"/>
<dbReference type="Pfam" id="PF04865">
    <property type="entry name" value="Baseplate_J"/>
    <property type="match status" value="1"/>
</dbReference>
<feature type="domain" description="Baseplate protein J-like barrel" evidence="1">
    <location>
        <begin position="88"/>
        <end position="157"/>
    </location>
</feature>
<dbReference type="InterPro" id="IPR058531">
    <property type="entry name" value="Baseplate_J_M"/>
</dbReference>
<dbReference type="PANTHER" id="PTHR37829:SF3">
    <property type="entry name" value="PROTEIN JAYE-RELATED"/>
    <property type="match status" value="1"/>
</dbReference>
<protein>
    <submittedName>
        <fullName evidence="3">Baseplate J like protein</fullName>
    </submittedName>
</protein>
<accession>A0A8S5N371</accession>
<evidence type="ECO:0000313" key="3">
    <source>
        <dbReference type="EMBL" id="DAD88587.1"/>
    </source>
</evidence>
<sequence>MIDFSGYTREAIQKEMLDQVDPGMDTREGSMIQTAIGPVAWYLEGVYMILKQIQDNAYPATAVGDSLDKIVQTRGLTRKLATAAVRKGTFNSVVPSGSEFKTINGADSQVFVTREKLSESGMEYVYAMQCKNAGTSGNNYSGNLIPITPVEGLTSAVLGDIIIAGTEEETDEALRSRFYDTFDVAAFGGNISSYKNEILSIEGVGAVQVYPAWNGGGTVLCSILGDDLRPALPATVKKVQDLICPAEDGGSNPSADGYGIAPIGAAVTITTGTALTLNITCDIDFVETMLNGVETYKDQIRQKIQEYLDTLCKTWGDPMKAHKITYAVTVYSSRIIYAILTIQDVVNVSNVKINGASGDLKLTETAALQQVPVLGTVVINGE</sequence>
<dbReference type="InterPro" id="IPR006949">
    <property type="entry name" value="Barrel_Baseplate_J-like"/>
</dbReference>
<feature type="domain" description="Baseplate J-like central" evidence="2">
    <location>
        <begin position="186"/>
        <end position="270"/>
    </location>
</feature>
<organism evidence="3">
    <name type="scientific">Myoviridae sp. ctP4M4</name>
    <dbReference type="NCBI Taxonomy" id="2826647"/>
    <lineage>
        <taxon>Viruses</taxon>
        <taxon>Duplodnaviria</taxon>
        <taxon>Heunggongvirae</taxon>
        <taxon>Uroviricota</taxon>
        <taxon>Caudoviricetes</taxon>
    </lineage>
</organism>
<dbReference type="InterPro" id="IPR052399">
    <property type="entry name" value="Phage_Baseplate_Assmbl_Protein"/>
</dbReference>
<name>A0A8S5N371_9CAUD</name>